<dbReference type="GO" id="GO:0030246">
    <property type="term" value="F:carbohydrate binding"/>
    <property type="evidence" value="ECO:0007669"/>
    <property type="project" value="InterPro"/>
</dbReference>
<evidence type="ECO:0008006" key="4">
    <source>
        <dbReference type="Google" id="ProtNLM"/>
    </source>
</evidence>
<dbReference type="SUPFAM" id="SSF49452">
    <property type="entry name" value="Starch-binding domain-like"/>
    <property type="match status" value="1"/>
</dbReference>
<proteinExistence type="predicted"/>
<dbReference type="Gene3D" id="2.60.40.1120">
    <property type="entry name" value="Carboxypeptidase-like, regulatory domain"/>
    <property type="match status" value="2"/>
</dbReference>
<dbReference type="EMBL" id="PGCK01000010">
    <property type="protein sequence ID" value="MCD1295760.1"/>
    <property type="molecule type" value="Genomic_DNA"/>
</dbReference>
<dbReference type="Pfam" id="PF13620">
    <property type="entry name" value="CarboxypepD_reg"/>
    <property type="match status" value="1"/>
</dbReference>
<evidence type="ECO:0000256" key="1">
    <source>
        <dbReference type="SAM" id="Phobius"/>
    </source>
</evidence>
<gene>
    <name evidence="2" type="ORF">CUJ83_12195</name>
</gene>
<dbReference type="SUPFAM" id="SSF49478">
    <property type="entry name" value="Cna protein B-type domain"/>
    <property type="match status" value="1"/>
</dbReference>
<dbReference type="InterPro" id="IPR008969">
    <property type="entry name" value="CarboxyPept-like_regulatory"/>
</dbReference>
<keyword evidence="1" id="KW-0472">Membrane</keyword>
<dbReference type="SUPFAM" id="SSF49373">
    <property type="entry name" value="Invasin/intimin cell-adhesion fragments"/>
    <property type="match status" value="1"/>
</dbReference>
<accession>A0AAP2RFR2</accession>
<feature type="transmembrane region" description="Helical" evidence="1">
    <location>
        <begin position="12"/>
        <end position="30"/>
    </location>
</feature>
<sequence length="490" mass="52741">MYGMKINNVRFYCIFIILILNLAFINYILVSSEPANAASTGYIIGRVTLPDGIKGVENCDIKLLDKYDNVASILNTDQQGNFYITNVEPSETAGLYRLIADKPGWGQSTTQQFNVYSNTSSIVAIRMYPIIGQFTLTAGSASIKADGSSTINITITARDTNGDPLPDGFNVRLIQESYYAAPGLFPGEGNKYDITLPLKDGMTVEYGRIPADTLSRNVSIKATILESGKNSRSVGLKIDHVNPNIITGTVYDAGMKPVPYASVYLYRWDGSRYVGYNSSEDPGYANDGRSVADSSGVYRYTILPAGDYRVAANYCSFNNSTDVRVVSGSYVHDIVLSSLKYGMVKGMVLDSDSSPVAGADVTISLVKGDKLEPVMSVRSGYDGSFTFDSVRYGNYGIEAVKNGLTANAPLWLDVDKASVTMMFHIPVPAAPINTPEPTSSPVNTATPAEATVAEPDVDSSPLYSFGVAVVFLSLFCGLASVLLVTISPKK</sequence>
<evidence type="ECO:0000313" key="2">
    <source>
        <dbReference type="EMBL" id="MCD1295760.1"/>
    </source>
</evidence>
<organism evidence="2 3">
    <name type="scientific">Methanooceanicella nereidis</name>
    <dbReference type="NCBI Taxonomy" id="2052831"/>
    <lineage>
        <taxon>Archaea</taxon>
        <taxon>Methanobacteriati</taxon>
        <taxon>Methanobacteriota</taxon>
        <taxon>Stenosarchaea group</taxon>
        <taxon>Methanomicrobia</taxon>
        <taxon>Methanocellales</taxon>
        <taxon>Methanocellaceae</taxon>
        <taxon>Methanooceanicella</taxon>
    </lineage>
</organism>
<dbReference type="SUPFAM" id="SSF49464">
    <property type="entry name" value="Carboxypeptidase regulatory domain-like"/>
    <property type="match status" value="1"/>
</dbReference>
<name>A0AAP2RFR2_9EURY</name>
<dbReference type="AlphaFoldDB" id="A0AAP2RFR2"/>
<dbReference type="InterPro" id="IPR008964">
    <property type="entry name" value="Invasin/intimin_cell_adhesion"/>
</dbReference>
<dbReference type="InterPro" id="IPR013783">
    <property type="entry name" value="Ig-like_fold"/>
</dbReference>
<keyword evidence="3" id="KW-1185">Reference proteome</keyword>
<comment type="caution">
    <text evidence="2">The sequence shown here is derived from an EMBL/GenBank/DDBJ whole genome shotgun (WGS) entry which is preliminary data.</text>
</comment>
<dbReference type="InterPro" id="IPR013784">
    <property type="entry name" value="Carb-bd-like_fold"/>
</dbReference>
<evidence type="ECO:0000313" key="3">
    <source>
        <dbReference type="Proteomes" id="UP001320159"/>
    </source>
</evidence>
<dbReference type="Proteomes" id="UP001320159">
    <property type="component" value="Unassembled WGS sequence"/>
</dbReference>
<keyword evidence="1" id="KW-0812">Transmembrane</keyword>
<keyword evidence="1" id="KW-1133">Transmembrane helix</keyword>
<reference evidence="2 3" key="1">
    <citation type="submission" date="2017-11" db="EMBL/GenBank/DDBJ databases">
        <title>Isolation and Characterization of Family Methanocellaceae Species from Potential Methane Hydrate Area Offshore Southwestern Taiwan.</title>
        <authorList>
            <person name="Zhang W.-L."/>
            <person name="Chen W.-C."/>
            <person name="Lai M.-C."/>
            <person name="Chen S.-C."/>
        </authorList>
    </citation>
    <scope>NUCLEOTIDE SEQUENCE [LARGE SCALE GENOMIC DNA]</scope>
    <source>
        <strain evidence="2 3">CWC-04</strain>
    </source>
</reference>
<feature type="transmembrane region" description="Helical" evidence="1">
    <location>
        <begin position="462"/>
        <end position="486"/>
    </location>
</feature>
<protein>
    <recommendedName>
        <fullName evidence="4">Carboxypeptidase regulatory-like domain-containing protein</fullName>
    </recommendedName>
</protein>
<dbReference type="Gene3D" id="2.60.40.10">
    <property type="entry name" value="Immunoglobulins"/>
    <property type="match status" value="1"/>
</dbReference>